<organism evidence="3">
    <name type="scientific">freshwater metagenome</name>
    <dbReference type="NCBI Taxonomy" id="449393"/>
    <lineage>
        <taxon>unclassified sequences</taxon>
        <taxon>metagenomes</taxon>
        <taxon>ecological metagenomes</taxon>
    </lineage>
</organism>
<reference evidence="3" key="1">
    <citation type="submission" date="2020-05" db="EMBL/GenBank/DDBJ databases">
        <authorList>
            <person name="Chiriac C."/>
            <person name="Salcher M."/>
            <person name="Ghai R."/>
            <person name="Kavagutti S V."/>
        </authorList>
    </citation>
    <scope>NUCLEOTIDE SEQUENCE</scope>
</reference>
<proteinExistence type="predicted"/>
<feature type="transmembrane region" description="Helical" evidence="2">
    <location>
        <begin position="119"/>
        <end position="141"/>
    </location>
</feature>
<keyword evidence="2" id="KW-0472">Membrane</keyword>
<dbReference type="Pfam" id="PF11377">
    <property type="entry name" value="DUF3180"/>
    <property type="match status" value="1"/>
</dbReference>
<evidence type="ECO:0000313" key="3">
    <source>
        <dbReference type="EMBL" id="CAB4937936.1"/>
    </source>
</evidence>
<feature type="transmembrane region" description="Helical" evidence="2">
    <location>
        <begin position="83"/>
        <end position="107"/>
    </location>
</feature>
<accession>A0A6J7J494</accession>
<keyword evidence="2" id="KW-0812">Transmembrane</keyword>
<feature type="region of interest" description="Disordered" evidence="1">
    <location>
        <begin position="152"/>
        <end position="182"/>
    </location>
</feature>
<evidence type="ECO:0000256" key="2">
    <source>
        <dbReference type="SAM" id="Phobius"/>
    </source>
</evidence>
<evidence type="ECO:0000256" key="1">
    <source>
        <dbReference type="SAM" id="MobiDB-lite"/>
    </source>
</evidence>
<keyword evidence="2" id="KW-1133">Transmembrane helix</keyword>
<feature type="transmembrane region" description="Helical" evidence="2">
    <location>
        <begin position="42"/>
        <end position="62"/>
    </location>
</feature>
<gene>
    <name evidence="3" type="ORF">UFOPK3772_00699</name>
</gene>
<dbReference type="EMBL" id="CAFBNE010000015">
    <property type="protein sequence ID" value="CAB4937936.1"/>
    <property type="molecule type" value="Genomic_DNA"/>
</dbReference>
<protein>
    <submittedName>
        <fullName evidence="3">Unannotated protein</fullName>
    </submittedName>
</protein>
<sequence>MNAMTPTRIRLLIGLAVVAAAVGLGAVMLVEGQSGRVIPVPWLAGATMWFLALALLIWTLLSRPRLLRKPGSRPLPPLVAARTAALAMAASRTGSLVAGFYAGIAIGSFPSRATQAGSAAVPAALTTAVGSLALVASALWLERLCRLPLGGDRDGTGGSGRGQAGERRPEPGGTIARIGSRS</sequence>
<dbReference type="InterPro" id="IPR021517">
    <property type="entry name" value="DUF3180"/>
</dbReference>
<dbReference type="AlphaFoldDB" id="A0A6J7J494"/>
<name>A0A6J7J494_9ZZZZ</name>